<feature type="compositionally biased region" description="Low complexity" evidence="1">
    <location>
        <begin position="425"/>
        <end position="442"/>
    </location>
</feature>
<evidence type="ECO:0000313" key="3">
    <source>
        <dbReference type="EMBL" id="CCF48742.1"/>
    </source>
</evidence>
<feature type="compositionally biased region" description="Basic residues" evidence="1">
    <location>
        <begin position="323"/>
        <end position="336"/>
    </location>
</feature>
<dbReference type="OMA" id="HHWEWTT"/>
<feature type="compositionally biased region" description="Basic and acidic residues" evidence="1">
    <location>
        <begin position="414"/>
        <end position="424"/>
    </location>
</feature>
<protein>
    <recommendedName>
        <fullName evidence="2">DUF4211 domain-containing protein</fullName>
    </recommendedName>
</protein>
<name>I2FP99_USTHO</name>
<dbReference type="EMBL" id="CAGI01000137">
    <property type="protein sequence ID" value="CCF48742.1"/>
    <property type="molecule type" value="Genomic_DNA"/>
</dbReference>
<evidence type="ECO:0000259" key="2">
    <source>
        <dbReference type="Pfam" id="PF13926"/>
    </source>
</evidence>
<feature type="compositionally biased region" description="Basic and acidic residues" evidence="1">
    <location>
        <begin position="247"/>
        <end position="273"/>
    </location>
</feature>
<dbReference type="Proteomes" id="UP000006174">
    <property type="component" value="Unassembled WGS sequence"/>
</dbReference>
<feature type="compositionally biased region" description="Polar residues" evidence="1">
    <location>
        <begin position="462"/>
        <end position="483"/>
    </location>
</feature>
<proteinExistence type="predicted"/>
<feature type="compositionally biased region" description="Basic and acidic residues" evidence="1">
    <location>
        <begin position="673"/>
        <end position="688"/>
    </location>
</feature>
<feature type="compositionally biased region" description="Polar residues" evidence="1">
    <location>
        <begin position="290"/>
        <end position="318"/>
    </location>
</feature>
<feature type="region of interest" description="Disordered" evidence="1">
    <location>
        <begin position="1"/>
        <end position="64"/>
    </location>
</feature>
<dbReference type="eggNOG" id="ENOG502S7B9">
    <property type="taxonomic scope" value="Eukaryota"/>
</dbReference>
<evidence type="ECO:0000313" key="4">
    <source>
        <dbReference type="Proteomes" id="UP000006174"/>
    </source>
</evidence>
<feature type="compositionally biased region" description="Basic and acidic residues" evidence="1">
    <location>
        <begin position="351"/>
        <end position="381"/>
    </location>
</feature>
<feature type="compositionally biased region" description="Low complexity" evidence="1">
    <location>
        <begin position="21"/>
        <end position="36"/>
    </location>
</feature>
<feature type="compositionally biased region" description="Low complexity" evidence="1">
    <location>
        <begin position="190"/>
        <end position="202"/>
    </location>
</feature>
<dbReference type="InterPro" id="IPR025451">
    <property type="entry name" value="DUF4211"/>
</dbReference>
<evidence type="ECO:0000256" key="1">
    <source>
        <dbReference type="SAM" id="MobiDB-lite"/>
    </source>
</evidence>
<reference evidence="3 4" key="1">
    <citation type="journal article" date="2012" name="Plant Cell">
        <title>Genome comparison of barley and maize smut fungi reveals targeted loss of RNA silencing components and species-specific presence of transposable elements.</title>
        <authorList>
            <person name="Laurie J.D."/>
            <person name="Ali S."/>
            <person name="Linning R."/>
            <person name="Mannhaupt G."/>
            <person name="Wong P."/>
            <person name="Gueldener U."/>
            <person name="Muensterkoetter M."/>
            <person name="Moore R."/>
            <person name="Kahmann R."/>
            <person name="Bakkeren G."/>
            <person name="Schirawski J."/>
        </authorList>
    </citation>
    <scope>NUCLEOTIDE SEQUENCE [LARGE SCALE GENOMIC DNA]</scope>
    <source>
        <strain evidence="4">Uh4875-4</strain>
    </source>
</reference>
<keyword evidence="4" id="KW-1185">Reference proteome</keyword>
<feature type="domain" description="DUF4211" evidence="2">
    <location>
        <begin position="541"/>
        <end position="642"/>
    </location>
</feature>
<comment type="caution">
    <text evidence="3">The sequence shown here is derived from an EMBL/GenBank/DDBJ whole genome shotgun (WGS) entry which is preliminary data.</text>
</comment>
<dbReference type="Pfam" id="PF13926">
    <property type="entry name" value="DUF4211"/>
    <property type="match status" value="1"/>
</dbReference>
<gene>
    <name evidence="3" type="ORF">UHOR_08750</name>
</gene>
<accession>I2FP99</accession>
<feature type="region of interest" description="Disordered" evidence="1">
    <location>
        <begin position="168"/>
        <end position="490"/>
    </location>
</feature>
<dbReference type="HOGENOM" id="CLU_380335_0_0_1"/>
<feature type="region of interest" description="Disordered" evidence="1">
    <location>
        <begin position="644"/>
        <end position="688"/>
    </location>
</feature>
<sequence>MPSKKKQRTKSPSIAPPSSPSSPCSTRSPSSSCAPATNPTANKKTSRRRAVKTEPSDPDLELNLNPIEIEELQVWDGTPKPQVKCWVEIPTPDFRSQEDELMFVRPRNKEALRKERKHKEYDDSFVWHVEQVPSDADPFHFAQEDLDRASGIDANRIVAVRPKATLDTVARKRKSSSTPVQPAKALGSRPAPVATQQAPAQASGSRTQSEAVLELAEEARDDGGLEDLFLGSTSGAGMEVDDPLFFEDERSNYEDRLRNGTRGRAERVVERQRIKQSPTLGDRIAKPSCTARQVRTRSSTPQPATSSTRPSIKSQEWTDQARLKRKKDKQETRKRKQAELEQQAKKRKKDAKTPKSKIHEHDTENDVKPAADDVKNLRSELNEDAFARSTGASHKEEYRNKLAKFAQARRKARLERGGGKRVESVSRGSSSSSSSSSSGDSSSDSEDFIVSDDQFEYDDGLESSSPAPRPQTQPRSAVASNNNRHSRWQRDSDGRIRLIPVFELTQEGASGGGGSVLAAHGLGALGARKGIDELCLDWLEWAVARVLLTWSSLSLQDRQRLERARAALKSKMRSIEESVGSVTMRRQFKWYLMQYPKIELEGMFSDELDQFGTLAKQGCGVCHRRSQKPAFKVTFSGLRYNQGNIEPLKRDLPPNSGSESESSSSDDSDDSDSDRSSETETWREEGEDAKGRPTYTFFAGNSCAHRAAVLHKLHHWEWTTMQTLGKHDSIRFVRRLLWRKGKDGRGKDGKLGAGAWEVAFCVREMISPSGRATWPGKEKEKGKGDGKELERLRRRLKTLQEMAIDVNRAR</sequence>
<dbReference type="AlphaFoldDB" id="I2FP99"/>
<organism evidence="3 4">
    <name type="scientific">Ustilago hordei</name>
    <name type="common">Barley covered smut fungus</name>
    <dbReference type="NCBI Taxonomy" id="120017"/>
    <lineage>
        <taxon>Eukaryota</taxon>
        <taxon>Fungi</taxon>
        <taxon>Dikarya</taxon>
        <taxon>Basidiomycota</taxon>
        <taxon>Ustilaginomycotina</taxon>
        <taxon>Ustilaginomycetes</taxon>
        <taxon>Ustilaginales</taxon>
        <taxon>Ustilaginaceae</taxon>
        <taxon>Ustilago</taxon>
    </lineage>
</organism>
<feature type="compositionally biased region" description="Acidic residues" evidence="1">
    <location>
        <begin position="443"/>
        <end position="461"/>
    </location>
</feature>